<dbReference type="STRING" id="208445.SAMN04489727_2119"/>
<evidence type="ECO:0000313" key="4">
    <source>
        <dbReference type="Proteomes" id="UP000199622"/>
    </source>
</evidence>
<feature type="region of interest" description="Disordered" evidence="1">
    <location>
        <begin position="54"/>
        <end position="82"/>
    </location>
</feature>
<organism evidence="2 4">
    <name type="scientific">Amycolatopsis tolypomycina</name>
    <dbReference type="NCBI Taxonomy" id="208445"/>
    <lineage>
        <taxon>Bacteria</taxon>
        <taxon>Bacillati</taxon>
        <taxon>Actinomycetota</taxon>
        <taxon>Actinomycetes</taxon>
        <taxon>Pseudonocardiales</taxon>
        <taxon>Pseudonocardiaceae</taxon>
        <taxon>Amycolatopsis</taxon>
    </lineage>
</organism>
<protein>
    <submittedName>
        <fullName evidence="2">Uncharacterized protein</fullName>
    </submittedName>
</protein>
<evidence type="ECO:0000256" key="1">
    <source>
        <dbReference type="SAM" id="MobiDB-lite"/>
    </source>
</evidence>
<keyword evidence="4" id="KW-1185">Reference proteome</keyword>
<gene>
    <name evidence="2" type="ORF">SAMN04489727_2119</name>
    <name evidence="3" type="ORF">SAMN04489727_2156</name>
</gene>
<reference evidence="2" key="1">
    <citation type="submission" date="2016-10" db="EMBL/GenBank/DDBJ databases">
        <authorList>
            <person name="de Groot N.N."/>
        </authorList>
    </citation>
    <scope>NUCLEOTIDE SEQUENCE [LARGE SCALE GENOMIC DNA]</scope>
    <source>
        <strain evidence="2">DSM 44544</strain>
    </source>
</reference>
<proteinExistence type="predicted"/>
<dbReference type="EMBL" id="FNSO01000003">
    <property type="protein sequence ID" value="SEB48603.1"/>
    <property type="molecule type" value="Genomic_DNA"/>
</dbReference>
<accession>A0A1H4JQS6</accession>
<sequence>MRIRVEGTEAEIAAAVAVITTVLDVQEASGFYRNRGASKLGRVYLTVVAPASPAGPVQATAERADRPQSNSRVPTRHRKEIR</sequence>
<name>A0A1H4JQS6_9PSEU</name>
<evidence type="ECO:0000313" key="2">
    <source>
        <dbReference type="EMBL" id="SEB48603.1"/>
    </source>
</evidence>
<dbReference type="AlphaFoldDB" id="A0A1H4JQS6"/>
<dbReference type="Proteomes" id="UP000199622">
    <property type="component" value="Unassembled WGS sequence"/>
</dbReference>
<reference evidence="4" key="2">
    <citation type="submission" date="2016-10" db="EMBL/GenBank/DDBJ databases">
        <authorList>
            <person name="Varghese N."/>
            <person name="Submissions S."/>
        </authorList>
    </citation>
    <scope>NUCLEOTIDE SEQUENCE [LARGE SCALE GENOMIC DNA]</scope>
    <source>
        <strain evidence="4">DSM 44544</strain>
    </source>
</reference>
<evidence type="ECO:0000313" key="3">
    <source>
        <dbReference type="EMBL" id="SEB49145.1"/>
    </source>
</evidence>
<dbReference type="EMBL" id="FNSO01000003">
    <property type="protein sequence ID" value="SEB49145.1"/>
    <property type="molecule type" value="Genomic_DNA"/>
</dbReference>